<evidence type="ECO:0000313" key="5">
    <source>
        <dbReference type="Proteomes" id="UP000265930"/>
    </source>
</evidence>
<dbReference type="PANTHER" id="PTHR39419:SF1">
    <property type="entry name" value="SLL0814 PROTEIN"/>
    <property type="match status" value="1"/>
</dbReference>
<feature type="transmembrane region" description="Helical" evidence="1">
    <location>
        <begin position="119"/>
        <end position="138"/>
    </location>
</feature>
<name>A0A1V4IQ75_9CLOT</name>
<feature type="transmembrane region" description="Helical" evidence="1">
    <location>
        <begin position="196"/>
        <end position="217"/>
    </location>
</feature>
<reference evidence="2 4" key="1">
    <citation type="submission" date="2017-03" db="EMBL/GenBank/DDBJ databases">
        <title>Genome sequence of Clostridium chromiireducens DSM 23318.</title>
        <authorList>
            <person name="Poehlein A."/>
            <person name="Daniel R."/>
        </authorList>
    </citation>
    <scope>NUCLEOTIDE SEQUENCE [LARGE SCALE GENOMIC DNA]</scope>
    <source>
        <strain evidence="2 4">DSM 23318</strain>
    </source>
</reference>
<proteinExistence type="predicted"/>
<keyword evidence="4" id="KW-1185">Reference proteome</keyword>
<keyword evidence="1" id="KW-1133">Transmembrane helix</keyword>
<dbReference type="InterPro" id="IPR007354">
    <property type="entry name" value="CruF-like"/>
</dbReference>
<feature type="transmembrane region" description="Helical" evidence="1">
    <location>
        <begin position="262"/>
        <end position="282"/>
    </location>
</feature>
<reference evidence="3 5" key="2">
    <citation type="submission" date="2018-08" db="EMBL/GenBank/DDBJ databases">
        <title>Genome of Clostridium chromiireducens C1, DSM12136.</title>
        <authorList>
            <person name="Xing M."/>
            <person name="Wei Y."/>
            <person name="Ang E.L."/>
            <person name="Zhao H."/>
            <person name="Zhang Y."/>
        </authorList>
    </citation>
    <scope>NUCLEOTIDE SEQUENCE [LARGE SCALE GENOMIC DNA]</scope>
    <source>
        <strain evidence="3 5">C1</strain>
    </source>
</reference>
<feature type="transmembrane region" description="Helical" evidence="1">
    <location>
        <begin position="229"/>
        <end position="250"/>
    </location>
</feature>
<evidence type="ECO:0000313" key="3">
    <source>
        <dbReference type="EMBL" id="RII34074.1"/>
    </source>
</evidence>
<comment type="caution">
    <text evidence="2">The sequence shown here is derived from an EMBL/GenBank/DDBJ whole genome shotgun (WGS) entry which is preliminary data.</text>
</comment>
<dbReference type="RefSeq" id="WP_079440045.1">
    <property type="nucleotide sequence ID" value="NZ_MZGT01000029.1"/>
</dbReference>
<evidence type="ECO:0000256" key="1">
    <source>
        <dbReference type="SAM" id="Phobius"/>
    </source>
</evidence>
<feature type="transmembrane region" description="Helical" evidence="1">
    <location>
        <begin position="23"/>
        <end position="44"/>
    </location>
</feature>
<evidence type="ECO:0000313" key="4">
    <source>
        <dbReference type="Proteomes" id="UP000191056"/>
    </source>
</evidence>
<dbReference type="STRING" id="225345.CLCHR_24210"/>
<dbReference type="Proteomes" id="UP000191056">
    <property type="component" value="Unassembled WGS sequence"/>
</dbReference>
<feature type="transmembrane region" description="Helical" evidence="1">
    <location>
        <begin position="50"/>
        <end position="66"/>
    </location>
</feature>
<accession>A0A1V4IQ75</accession>
<dbReference type="AlphaFoldDB" id="A0A1V4IQ75"/>
<dbReference type="EMBL" id="QXDJ01000003">
    <property type="protein sequence ID" value="RII34074.1"/>
    <property type="molecule type" value="Genomic_DNA"/>
</dbReference>
<feature type="transmembrane region" description="Helical" evidence="1">
    <location>
        <begin position="150"/>
        <end position="168"/>
    </location>
</feature>
<protein>
    <submittedName>
        <fullName evidence="3">Carotenoid biosynthesis protein</fullName>
    </submittedName>
</protein>
<feature type="transmembrane region" description="Helical" evidence="1">
    <location>
        <begin position="78"/>
        <end position="99"/>
    </location>
</feature>
<dbReference type="Pfam" id="PF04240">
    <property type="entry name" value="Caroten_synth"/>
    <property type="match status" value="1"/>
</dbReference>
<dbReference type="EMBL" id="MZGT01000029">
    <property type="protein sequence ID" value="OPJ61627.1"/>
    <property type="molecule type" value="Genomic_DNA"/>
</dbReference>
<dbReference type="Proteomes" id="UP000265930">
    <property type="component" value="Unassembled WGS sequence"/>
</dbReference>
<organism evidence="2 4">
    <name type="scientific">Clostridium chromiireducens</name>
    <dbReference type="NCBI Taxonomy" id="225345"/>
    <lineage>
        <taxon>Bacteria</taxon>
        <taxon>Bacillati</taxon>
        <taxon>Bacillota</taxon>
        <taxon>Clostridia</taxon>
        <taxon>Eubacteriales</taxon>
        <taxon>Clostridiaceae</taxon>
        <taxon>Clostridium</taxon>
    </lineage>
</organism>
<evidence type="ECO:0000313" key="2">
    <source>
        <dbReference type="EMBL" id="OPJ61627.1"/>
    </source>
</evidence>
<keyword evidence="1" id="KW-0812">Transmembrane</keyword>
<gene>
    <name evidence="2" type="ORF">CLCHR_24210</name>
    <name evidence="3" type="ORF">D2A34_12925</name>
</gene>
<dbReference type="PANTHER" id="PTHR39419">
    <property type="entry name" value="SLL0814 PROTEIN"/>
    <property type="match status" value="1"/>
</dbReference>
<sequence length="290" mass="33043">MSNSSISLNENIITTNKNKEFSFLRWSLIAVVFILYTSILVAPHNPLSDVARPAGALCICLLAFIHGGKRYGFKNMAIFFVVTWIVSNSFEALSIYMGFPFGNYHYTMSGPRILEVPLLIMPAYFGMGYMAWTLSNILNGQTGKRLKGAHVFLVPLIASFIMVMWDVVMDPITATVYKVWIWEDGGSYFNVPISNYLGWFLVVYIFLQIFSIYISRYDIVEKRDDFKKTFWLEASIIYGIQGLSFIGQALVETGNREIFSSMGLVCVFTMMFVSILSAITIYNSNELRYR</sequence>
<dbReference type="OrthoDB" id="9811293at2"/>
<keyword evidence="1" id="KW-0472">Membrane</keyword>